<organism evidence="2 3">
    <name type="scientific">Acrocarpospora macrocephala</name>
    <dbReference type="NCBI Taxonomy" id="150177"/>
    <lineage>
        <taxon>Bacteria</taxon>
        <taxon>Bacillati</taxon>
        <taxon>Actinomycetota</taxon>
        <taxon>Actinomycetes</taxon>
        <taxon>Streptosporangiales</taxon>
        <taxon>Streptosporangiaceae</taxon>
        <taxon>Acrocarpospora</taxon>
    </lineage>
</organism>
<feature type="transmembrane region" description="Helical" evidence="1">
    <location>
        <begin position="6"/>
        <end position="27"/>
    </location>
</feature>
<dbReference type="AlphaFoldDB" id="A0A5M3WTW3"/>
<feature type="transmembrane region" description="Helical" evidence="1">
    <location>
        <begin position="34"/>
        <end position="55"/>
    </location>
</feature>
<gene>
    <name evidence="2" type="ORF">Amac_063820</name>
</gene>
<dbReference type="Proteomes" id="UP000331127">
    <property type="component" value="Unassembled WGS sequence"/>
</dbReference>
<proteinExistence type="predicted"/>
<keyword evidence="1" id="KW-0812">Transmembrane</keyword>
<reference evidence="2 3" key="1">
    <citation type="submission" date="2019-10" db="EMBL/GenBank/DDBJ databases">
        <title>Whole genome shotgun sequence of Acrocarpospora macrocephala NBRC 16266.</title>
        <authorList>
            <person name="Ichikawa N."/>
            <person name="Kimura A."/>
            <person name="Kitahashi Y."/>
            <person name="Komaki H."/>
            <person name="Oguchi A."/>
        </authorList>
    </citation>
    <scope>NUCLEOTIDE SEQUENCE [LARGE SCALE GENOMIC DNA]</scope>
    <source>
        <strain evidence="2 3">NBRC 16266</strain>
    </source>
</reference>
<protein>
    <recommendedName>
        <fullName evidence="4">Integral membrane protein</fullName>
    </recommendedName>
</protein>
<sequence length="119" mass="12420">MAVTGAYSGWVIGGALVLALGCLVAAVRDRRMGIGLLVGLAVLEIALVVQAVMAFAQVEKVAERATFIGYLVGTLVIPLAALWWGKVERTRWGPGVIAVGAFTVAVMTGRLLQIWNGAA</sequence>
<evidence type="ECO:0000313" key="2">
    <source>
        <dbReference type="EMBL" id="GES12785.1"/>
    </source>
</evidence>
<feature type="transmembrane region" description="Helical" evidence="1">
    <location>
        <begin position="96"/>
        <end position="115"/>
    </location>
</feature>
<evidence type="ECO:0000256" key="1">
    <source>
        <dbReference type="SAM" id="Phobius"/>
    </source>
</evidence>
<keyword evidence="1" id="KW-0472">Membrane</keyword>
<name>A0A5M3WTW3_9ACTN</name>
<keyword evidence="3" id="KW-1185">Reference proteome</keyword>
<evidence type="ECO:0008006" key="4">
    <source>
        <dbReference type="Google" id="ProtNLM"/>
    </source>
</evidence>
<comment type="caution">
    <text evidence="2">The sequence shown here is derived from an EMBL/GenBank/DDBJ whole genome shotgun (WGS) entry which is preliminary data.</text>
</comment>
<feature type="transmembrane region" description="Helical" evidence="1">
    <location>
        <begin position="67"/>
        <end position="84"/>
    </location>
</feature>
<dbReference type="EMBL" id="BLAE01000039">
    <property type="protein sequence ID" value="GES12785.1"/>
    <property type="molecule type" value="Genomic_DNA"/>
</dbReference>
<accession>A0A5M3WTW3</accession>
<keyword evidence="1" id="KW-1133">Transmembrane helix</keyword>
<evidence type="ECO:0000313" key="3">
    <source>
        <dbReference type="Proteomes" id="UP000331127"/>
    </source>
</evidence>